<protein>
    <submittedName>
        <fullName evidence="5">Uncharacterized protein</fullName>
    </submittedName>
</protein>
<dbReference type="PANTHER" id="PTHR31250">
    <property type="entry name" value="IQ DOMAIN-CONTAINING PROTEIN IQM3"/>
    <property type="match status" value="1"/>
</dbReference>
<keyword evidence="6" id="KW-1185">Reference proteome</keyword>
<evidence type="ECO:0000256" key="1">
    <source>
        <dbReference type="ARBA" id="ARBA00004123"/>
    </source>
</evidence>
<dbReference type="EMBL" id="CACTIH010003758">
    <property type="protein sequence ID" value="CAA2984274.1"/>
    <property type="molecule type" value="Genomic_DNA"/>
</dbReference>
<dbReference type="GO" id="GO:0005737">
    <property type="term" value="C:cytoplasm"/>
    <property type="evidence" value="ECO:0007669"/>
    <property type="project" value="UniProtKB-SubCell"/>
</dbReference>
<evidence type="ECO:0000256" key="3">
    <source>
        <dbReference type="ARBA" id="ARBA00022490"/>
    </source>
</evidence>
<reference evidence="5 6" key="1">
    <citation type="submission" date="2019-12" db="EMBL/GenBank/DDBJ databases">
        <authorList>
            <person name="Alioto T."/>
            <person name="Alioto T."/>
            <person name="Gomez Garrido J."/>
        </authorList>
    </citation>
    <scope>NUCLEOTIDE SEQUENCE [LARGE SCALE GENOMIC DNA]</scope>
</reference>
<comment type="caution">
    <text evidence="5">The sequence shown here is derived from an EMBL/GenBank/DDBJ whole genome shotgun (WGS) entry which is preliminary data.</text>
</comment>
<dbReference type="GO" id="GO:0005634">
    <property type="term" value="C:nucleus"/>
    <property type="evidence" value="ECO:0007669"/>
    <property type="project" value="UniProtKB-SubCell"/>
</dbReference>
<feature type="non-terminal residue" evidence="5">
    <location>
        <position position="78"/>
    </location>
</feature>
<dbReference type="Proteomes" id="UP000594638">
    <property type="component" value="Unassembled WGS sequence"/>
</dbReference>
<dbReference type="AlphaFoldDB" id="A0A8S0RYB4"/>
<keyword evidence="3" id="KW-0963">Cytoplasm</keyword>
<dbReference type="InterPro" id="IPR044159">
    <property type="entry name" value="IQM"/>
</dbReference>
<sequence length="78" mass="8956">QEREYYEYEVVDGKILHNITRKLLHHVSPQLKYIFVVSISKKLYIGEKDKGIFHHSSFLAGEASLTAGRLLVEDGVLK</sequence>
<dbReference type="OrthoDB" id="7344096at2759"/>
<feature type="non-terminal residue" evidence="5">
    <location>
        <position position="1"/>
    </location>
</feature>
<evidence type="ECO:0000256" key="2">
    <source>
        <dbReference type="ARBA" id="ARBA00004496"/>
    </source>
</evidence>
<comment type="subcellular location">
    <subcellularLocation>
        <location evidence="2">Cytoplasm</location>
    </subcellularLocation>
    <subcellularLocation>
        <location evidence="1">Nucleus</location>
    </subcellularLocation>
</comment>
<evidence type="ECO:0000313" key="5">
    <source>
        <dbReference type="EMBL" id="CAA2984274.1"/>
    </source>
</evidence>
<dbReference type="Gramene" id="OE9A060453T1">
    <property type="protein sequence ID" value="OE9A060453C1"/>
    <property type="gene ID" value="OE9A060453"/>
</dbReference>
<keyword evidence="4" id="KW-0539">Nucleus</keyword>
<proteinExistence type="predicted"/>
<evidence type="ECO:0000256" key="4">
    <source>
        <dbReference type="ARBA" id="ARBA00023242"/>
    </source>
</evidence>
<accession>A0A8S0RYB4</accession>
<evidence type="ECO:0000313" key="6">
    <source>
        <dbReference type="Proteomes" id="UP000594638"/>
    </source>
</evidence>
<dbReference type="PANTHER" id="PTHR31250:SF10">
    <property type="entry name" value="IQ DOMAIN-CONTAINING PROTEIN IQM3"/>
    <property type="match status" value="1"/>
</dbReference>
<organism evidence="5 6">
    <name type="scientific">Olea europaea subsp. europaea</name>
    <dbReference type="NCBI Taxonomy" id="158383"/>
    <lineage>
        <taxon>Eukaryota</taxon>
        <taxon>Viridiplantae</taxon>
        <taxon>Streptophyta</taxon>
        <taxon>Embryophyta</taxon>
        <taxon>Tracheophyta</taxon>
        <taxon>Spermatophyta</taxon>
        <taxon>Magnoliopsida</taxon>
        <taxon>eudicotyledons</taxon>
        <taxon>Gunneridae</taxon>
        <taxon>Pentapetalae</taxon>
        <taxon>asterids</taxon>
        <taxon>lamiids</taxon>
        <taxon>Lamiales</taxon>
        <taxon>Oleaceae</taxon>
        <taxon>Oleeae</taxon>
        <taxon>Olea</taxon>
    </lineage>
</organism>
<gene>
    <name evidence="5" type="ORF">OLEA9_A060453</name>
</gene>
<name>A0A8S0RYB4_OLEEU</name>